<evidence type="ECO:0000313" key="2">
    <source>
        <dbReference type="Proteomes" id="UP000293347"/>
    </source>
</evidence>
<reference evidence="1 2" key="1">
    <citation type="submission" date="2019-02" db="EMBL/GenBank/DDBJ databases">
        <title>Pedobacter sp. RP-1-14 sp. nov., isolated from Arctic soil.</title>
        <authorList>
            <person name="Dahal R.H."/>
        </authorList>
    </citation>
    <scope>NUCLEOTIDE SEQUENCE [LARGE SCALE GENOMIC DNA]</scope>
    <source>
        <strain evidence="1 2">RP-1-14</strain>
    </source>
</reference>
<proteinExistence type="predicted"/>
<dbReference type="AlphaFoldDB" id="A0A4R0NN27"/>
<protein>
    <recommendedName>
        <fullName evidence="3">Aminotransferase class I and II</fullName>
    </recommendedName>
</protein>
<evidence type="ECO:0008006" key="3">
    <source>
        <dbReference type="Google" id="ProtNLM"/>
    </source>
</evidence>
<sequence>MKSAGLFTRLSRLNEVKVSQIVHGTNQFNVSLAKNIDPAKLNKRLREKHNIVFGLPKSDSFVKIKINPTLLRRDNHLIFDSFAEAIAFSKM</sequence>
<accession>A0A4R0NN27</accession>
<gene>
    <name evidence="1" type="ORF">EZ437_15055</name>
</gene>
<keyword evidence="2" id="KW-1185">Reference proteome</keyword>
<evidence type="ECO:0000313" key="1">
    <source>
        <dbReference type="EMBL" id="TCD00535.1"/>
    </source>
</evidence>
<dbReference type="EMBL" id="SJSL01000003">
    <property type="protein sequence ID" value="TCD00535.1"/>
    <property type="molecule type" value="Genomic_DNA"/>
</dbReference>
<dbReference type="RefSeq" id="WP_131596884.1">
    <property type="nucleotide sequence ID" value="NZ_SJSL01000003.1"/>
</dbReference>
<organism evidence="1 2">
    <name type="scientific">Pedobacter psychroterrae</name>
    <dbReference type="NCBI Taxonomy" id="2530453"/>
    <lineage>
        <taxon>Bacteria</taxon>
        <taxon>Pseudomonadati</taxon>
        <taxon>Bacteroidota</taxon>
        <taxon>Sphingobacteriia</taxon>
        <taxon>Sphingobacteriales</taxon>
        <taxon>Sphingobacteriaceae</taxon>
        <taxon>Pedobacter</taxon>
    </lineage>
</organism>
<name>A0A4R0NN27_9SPHI</name>
<dbReference type="OrthoDB" id="9774495at2"/>
<dbReference type="Proteomes" id="UP000293347">
    <property type="component" value="Unassembled WGS sequence"/>
</dbReference>
<comment type="caution">
    <text evidence="1">The sequence shown here is derived from an EMBL/GenBank/DDBJ whole genome shotgun (WGS) entry which is preliminary data.</text>
</comment>